<evidence type="ECO:0000256" key="1">
    <source>
        <dbReference type="ARBA" id="ARBA00004123"/>
    </source>
</evidence>
<dbReference type="InterPro" id="IPR005574">
    <property type="entry name" value="Rpb4/RPC9"/>
</dbReference>
<protein>
    <recommendedName>
        <fullName evidence="3">RNA polymerase Rpb4/RPC9 core domain-containing protein</fullName>
    </recommendedName>
</protein>
<keyword evidence="5" id="KW-1185">Reference proteome</keyword>
<evidence type="ECO:0000313" key="4">
    <source>
        <dbReference type="EMBL" id="ELA42843.1"/>
    </source>
</evidence>
<dbReference type="AlphaFoldDB" id="L2GPM4"/>
<evidence type="ECO:0000313" key="5">
    <source>
        <dbReference type="Proteomes" id="UP000011082"/>
    </source>
</evidence>
<dbReference type="GO" id="GO:0005634">
    <property type="term" value="C:nucleus"/>
    <property type="evidence" value="ECO:0007669"/>
    <property type="project" value="UniProtKB-SubCell"/>
</dbReference>
<comment type="subcellular location">
    <subcellularLocation>
        <location evidence="1">Nucleus</location>
    </subcellularLocation>
</comment>
<name>L2GPM4_VITCO</name>
<proteinExistence type="predicted"/>
<dbReference type="GO" id="GO:0030880">
    <property type="term" value="C:RNA polymerase complex"/>
    <property type="evidence" value="ECO:0007669"/>
    <property type="project" value="InterPro"/>
</dbReference>
<dbReference type="Proteomes" id="UP000011082">
    <property type="component" value="Unassembled WGS sequence"/>
</dbReference>
<feature type="domain" description="RNA polymerase Rpb4/RPC9 core" evidence="3">
    <location>
        <begin position="1"/>
        <end position="113"/>
    </location>
</feature>
<gene>
    <name evidence="4" type="ORF">VICG_00158</name>
</gene>
<dbReference type="EMBL" id="JH370130">
    <property type="protein sequence ID" value="ELA42843.1"/>
    <property type="molecule type" value="Genomic_DNA"/>
</dbReference>
<dbReference type="VEuPathDB" id="MicrosporidiaDB:VICG_00158"/>
<accession>L2GPM4</accession>
<dbReference type="InterPro" id="IPR038324">
    <property type="entry name" value="Rpb4/RPC9_sf"/>
</dbReference>
<dbReference type="OrthoDB" id="2186918at2759"/>
<dbReference type="GO" id="GO:0000166">
    <property type="term" value="F:nucleotide binding"/>
    <property type="evidence" value="ECO:0007669"/>
    <property type="project" value="InterPro"/>
</dbReference>
<dbReference type="InParanoid" id="L2GPM4"/>
<dbReference type="STRING" id="993615.L2GPM4"/>
<dbReference type="Pfam" id="PF03874">
    <property type="entry name" value="RNA_pol_Rpb4"/>
    <property type="match status" value="1"/>
</dbReference>
<organism evidence="4 5">
    <name type="scientific">Vittaforma corneae (strain ATCC 50505)</name>
    <name type="common">Microsporidian parasite</name>
    <name type="synonym">Nosema corneum</name>
    <dbReference type="NCBI Taxonomy" id="993615"/>
    <lineage>
        <taxon>Eukaryota</taxon>
        <taxon>Fungi</taxon>
        <taxon>Fungi incertae sedis</taxon>
        <taxon>Microsporidia</taxon>
        <taxon>Nosematidae</taxon>
        <taxon>Vittaforma</taxon>
    </lineage>
</organism>
<evidence type="ECO:0000259" key="3">
    <source>
        <dbReference type="SMART" id="SM00657"/>
    </source>
</evidence>
<dbReference type="Gene3D" id="1.20.1250.40">
    <property type="match status" value="1"/>
</dbReference>
<dbReference type="GO" id="GO:0006352">
    <property type="term" value="P:DNA-templated transcription initiation"/>
    <property type="evidence" value="ECO:0007669"/>
    <property type="project" value="InterPro"/>
</dbReference>
<dbReference type="InterPro" id="IPR010997">
    <property type="entry name" value="HRDC-like_sf"/>
</dbReference>
<dbReference type="SUPFAM" id="SSF47819">
    <property type="entry name" value="HRDC-like"/>
    <property type="match status" value="1"/>
</dbReference>
<sequence length="114" mass="12898">MKSSQEPLPISISEAYHLLAPLKTRYKNTRAESYRIYTKTLEYAEMFCKIEDKSALVDLKFFLTELGLNQEEVAMVITLLPQSVSEAKICIPSLSRLEDKLISKIIEKINSAAG</sequence>
<dbReference type="RefSeq" id="XP_007603611.1">
    <property type="nucleotide sequence ID" value="XM_007603549.1"/>
</dbReference>
<dbReference type="OMA" id="CQQHTRV"/>
<dbReference type="InterPro" id="IPR006590">
    <property type="entry name" value="RNA_pol_Rpb4/RPC9_core"/>
</dbReference>
<dbReference type="GeneID" id="19880876"/>
<dbReference type="SMART" id="SM00657">
    <property type="entry name" value="RPOL4c"/>
    <property type="match status" value="1"/>
</dbReference>
<keyword evidence="2" id="KW-0539">Nucleus</keyword>
<reference evidence="5" key="1">
    <citation type="submission" date="2011-05" db="EMBL/GenBank/DDBJ databases">
        <title>The genome sequence of Vittaforma corneae strain ATCC 50505.</title>
        <authorList>
            <consortium name="The Broad Institute Genome Sequencing Platform"/>
            <person name="Cuomo C."/>
            <person name="Didier E."/>
            <person name="Bowers L."/>
            <person name="Young S.K."/>
            <person name="Zeng Q."/>
            <person name="Gargeya S."/>
            <person name="Fitzgerald M."/>
            <person name="Haas B."/>
            <person name="Abouelleil A."/>
            <person name="Alvarado L."/>
            <person name="Arachchi H.M."/>
            <person name="Berlin A."/>
            <person name="Chapman S.B."/>
            <person name="Gearin G."/>
            <person name="Goldberg J."/>
            <person name="Griggs A."/>
            <person name="Gujja S."/>
            <person name="Hansen M."/>
            <person name="Heiman D."/>
            <person name="Howarth C."/>
            <person name="Larimer J."/>
            <person name="Lui A."/>
            <person name="MacDonald P.J.P."/>
            <person name="McCowen C."/>
            <person name="Montmayeur A."/>
            <person name="Murphy C."/>
            <person name="Neiman D."/>
            <person name="Pearson M."/>
            <person name="Priest M."/>
            <person name="Roberts A."/>
            <person name="Saif S."/>
            <person name="Shea T."/>
            <person name="Sisk P."/>
            <person name="Stolte C."/>
            <person name="Sykes S."/>
            <person name="Wortman J."/>
            <person name="Nusbaum C."/>
            <person name="Birren B."/>
        </authorList>
    </citation>
    <scope>NUCLEOTIDE SEQUENCE [LARGE SCALE GENOMIC DNA]</scope>
    <source>
        <strain evidence="5">ATCC 50505</strain>
    </source>
</reference>
<evidence type="ECO:0000256" key="2">
    <source>
        <dbReference type="ARBA" id="ARBA00023242"/>
    </source>
</evidence>
<dbReference type="HOGENOM" id="CLU_110332_4_0_1"/>